<evidence type="ECO:0000313" key="9">
    <source>
        <dbReference type="Proteomes" id="UP000835052"/>
    </source>
</evidence>
<evidence type="ECO:0000256" key="6">
    <source>
        <dbReference type="SAM" id="MobiDB-lite"/>
    </source>
</evidence>
<feature type="compositionally biased region" description="Basic residues" evidence="6">
    <location>
        <begin position="744"/>
        <end position="753"/>
    </location>
</feature>
<dbReference type="InterPro" id="IPR008984">
    <property type="entry name" value="SMAD_FHA_dom_sf"/>
</dbReference>
<sequence>MSISPSNKPPFTSKFHLRRIGTTRENVSKVETCVLLSYYTKFGRNPEKCDVVLTSANTSSSQSSNMISRDHAEILGRRDANGFIEGYTIHDYSLNGTYVNDYRLQLCKNGAAYELKEGDVVKFGHMNGAAVRPGQEAPQAFAEFSFIVEKADPTLPYLAFTDQHQRYRALSCRGDTFAFKELEPEERYKWVDGKEPPVTLIKKKSSIVPGLPKESPNMPVSAPQQRDFRDAYRMATQLAAASMATDARFASALAAVSAAPHALATTSPSATPAVAQPSAIVSMPQPQIPHSSVATDYSAMWLNTYCGVNFLSQQQQQASNQNFLQQLAFLQHHQQQQGRSQINQQLLQAVLNPHVPTTVPTTLLHQQMQKFQNNPLLVSLLPTLTPEQIMQLQAGMRPAGMAHPPVQNQNAMPFNAPMNPNVPGAAGAAPEMQQPLVVVKQEPVQSPPMECDSSVPSPPKANAAPVVNTADIVKREVQSEEGGSPRESPHRAPAPAPWNSTPSPRARETPETTEDGEHRKRHESSAIAAASRPEKVTSSSSTPAPPPLLKMKPGVVVVKPEPTEPPAPHHKAKKNEIARLLDDLTESSWMNHVRRITAEWERRESIENLKTKEEMELMRKVSELVAPLPPLKKRKMRQLSDESSASSDSDDDDVARPADAPSSSARPTSPPKHTATAAAKRDVVGKKRKARASSSDEEADSEDDRKKKKPRKTKAAKEDTGKPAKKGRGRKNSGSPLPQSSAVGKKKAGRKPKNVIVQEEPVADPKSECGLFAECTHPEADAVNWICCDKCDQWYHNICILGRNEPPTDDKFYCGVCQTKKSHTKKSRKRTSSD</sequence>
<comment type="subcellular location">
    <subcellularLocation>
        <location evidence="1">Nucleus</location>
    </subcellularLocation>
</comment>
<dbReference type="GO" id="GO:0005634">
    <property type="term" value="C:nucleus"/>
    <property type="evidence" value="ECO:0007669"/>
    <property type="project" value="UniProtKB-SubCell"/>
</dbReference>
<organism evidence="8 9">
    <name type="scientific">Caenorhabditis auriculariae</name>
    <dbReference type="NCBI Taxonomy" id="2777116"/>
    <lineage>
        <taxon>Eukaryota</taxon>
        <taxon>Metazoa</taxon>
        <taxon>Ecdysozoa</taxon>
        <taxon>Nematoda</taxon>
        <taxon>Chromadorea</taxon>
        <taxon>Rhabditida</taxon>
        <taxon>Rhabditina</taxon>
        <taxon>Rhabditomorpha</taxon>
        <taxon>Rhabditoidea</taxon>
        <taxon>Rhabditidae</taxon>
        <taxon>Peloderinae</taxon>
        <taxon>Caenorhabditis</taxon>
    </lineage>
</organism>
<feature type="compositionally biased region" description="Basic and acidic residues" evidence="6">
    <location>
        <begin position="472"/>
        <end position="490"/>
    </location>
</feature>
<dbReference type="Gene3D" id="2.60.200.20">
    <property type="match status" value="1"/>
</dbReference>
<keyword evidence="3" id="KW-0863">Zinc-finger</keyword>
<dbReference type="Gene3D" id="3.30.40.10">
    <property type="entry name" value="Zinc/RING finger domain, C3HC4 (zinc finger)"/>
    <property type="match status" value="1"/>
</dbReference>
<dbReference type="CDD" id="cd22685">
    <property type="entry name" value="FHA_TCF19"/>
    <property type="match status" value="1"/>
</dbReference>
<dbReference type="Pfam" id="PF00498">
    <property type="entry name" value="FHA"/>
    <property type="match status" value="1"/>
</dbReference>
<dbReference type="InterPro" id="IPR001965">
    <property type="entry name" value="Znf_PHD"/>
</dbReference>
<feature type="region of interest" description="Disordered" evidence="6">
    <location>
        <begin position="443"/>
        <end position="575"/>
    </location>
</feature>
<gene>
    <name evidence="8" type="ORF">CAUJ_LOCUS11718</name>
</gene>
<dbReference type="SMART" id="SM00249">
    <property type="entry name" value="PHD"/>
    <property type="match status" value="1"/>
</dbReference>
<evidence type="ECO:0000256" key="5">
    <source>
        <dbReference type="ARBA" id="ARBA00023242"/>
    </source>
</evidence>
<feature type="region of interest" description="Disordered" evidence="6">
    <location>
        <begin position="623"/>
        <end position="762"/>
    </location>
</feature>
<proteinExistence type="predicted"/>
<evidence type="ECO:0000256" key="1">
    <source>
        <dbReference type="ARBA" id="ARBA00004123"/>
    </source>
</evidence>
<dbReference type="InterPro" id="IPR011011">
    <property type="entry name" value="Znf_FYVE_PHD"/>
</dbReference>
<dbReference type="GO" id="GO:0010468">
    <property type="term" value="P:regulation of gene expression"/>
    <property type="evidence" value="ECO:0007669"/>
    <property type="project" value="InterPro"/>
</dbReference>
<comment type="caution">
    <text evidence="8">The sequence shown here is derived from an EMBL/GenBank/DDBJ whole genome shotgun (WGS) entry which is preliminary data.</text>
</comment>
<evidence type="ECO:0000313" key="8">
    <source>
        <dbReference type="EMBL" id="CAD6195799.1"/>
    </source>
</evidence>
<dbReference type="GO" id="GO:0008270">
    <property type="term" value="F:zinc ion binding"/>
    <property type="evidence" value="ECO:0007669"/>
    <property type="project" value="UniProtKB-KW"/>
</dbReference>
<dbReference type="EMBL" id="CAJGYM010000060">
    <property type="protein sequence ID" value="CAD6195799.1"/>
    <property type="molecule type" value="Genomic_DNA"/>
</dbReference>
<feature type="compositionally biased region" description="Low complexity" evidence="6">
    <location>
        <begin position="657"/>
        <end position="667"/>
    </location>
</feature>
<feature type="compositionally biased region" description="Low complexity" evidence="6">
    <location>
        <begin position="549"/>
        <end position="560"/>
    </location>
</feature>
<evidence type="ECO:0000256" key="2">
    <source>
        <dbReference type="ARBA" id="ARBA00022723"/>
    </source>
</evidence>
<dbReference type="OrthoDB" id="436852at2759"/>
<feature type="domain" description="FHA" evidence="7">
    <location>
        <begin position="40"/>
        <end position="104"/>
    </location>
</feature>
<protein>
    <recommendedName>
        <fullName evidence="7">FHA domain-containing protein</fullName>
    </recommendedName>
</protein>
<evidence type="ECO:0000256" key="4">
    <source>
        <dbReference type="ARBA" id="ARBA00022833"/>
    </source>
</evidence>
<feature type="compositionally biased region" description="Polar residues" evidence="6">
    <location>
        <begin position="732"/>
        <end position="742"/>
    </location>
</feature>
<name>A0A8S1HIP0_9PELO</name>
<evidence type="ECO:0000256" key="3">
    <source>
        <dbReference type="ARBA" id="ARBA00022771"/>
    </source>
</evidence>
<keyword evidence="2" id="KW-0479">Metal-binding</keyword>
<feature type="compositionally biased region" description="Basic and acidic residues" evidence="6">
    <location>
        <begin position="505"/>
        <end position="518"/>
    </location>
</feature>
<evidence type="ECO:0000259" key="7">
    <source>
        <dbReference type="PROSITE" id="PS50006"/>
    </source>
</evidence>
<reference evidence="8" key="1">
    <citation type="submission" date="2020-10" db="EMBL/GenBank/DDBJ databases">
        <authorList>
            <person name="Kikuchi T."/>
        </authorList>
    </citation>
    <scope>NUCLEOTIDE SEQUENCE</scope>
    <source>
        <strain evidence="8">NKZ352</strain>
    </source>
</reference>
<dbReference type="InterPro" id="IPR000253">
    <property type="entry name" value="FHA_dom"/>
</dbReference>
<keyword evidence="9" id="KW-1185">Reference proteome</keyword>
<dbReference type="Proteomes" id="UP000835052">
    <property type="component" value="Unassembled WGS sequence"/>
</dbReference>
<dbReference type="PROSITE" id="PS50006">
    <property type="entry name" value="FHA_DOMAIN"/>
    <property type="match status" value="1"/>
</dbReference>
<dbReference type="SUPFAM" id="SSF57903">
    <property type="entry name" value="FYVE/PHD zinc finger"/>
    <property type="match status" value="1"/>
</dbReference>
<dbReference type="InterPro" id="IPR042803">
    <property type="entry name" value="TCF19"/>
</dbReference>
<keyword evidence="5" id="KW-0539">Nucleus</keyword>
<keyword evidence="4" id="KW-0862">Zinc</keyword>
<dbReference type="PANTHER" id="PTHR15464">
    <property type="entry name" value="TRANSCRIPTION FACTOR 19"/>
    <property type="match status" value="1"/>
</dbReference>
<dbReference type="SUPFAM" id="SSF49879">
    <property type="entry name" value="SMAD/FHA domain"/>
    <property type="match status" value="1"/>
</dbReference>
<dbReference type="PANTHER" id="PTHR15464:SF1">
    <property type="entry name" value="TRANSCRIPTION FACTOR 19"/>
    <property type="match status" value="1"/>
</dbReference>
<accession>A0A8S1HIP0</accession>
<dbReference type="InterPro" id="IPR013083">
    <property type="entry name" value="Znf_RING/FYVE/PHD"/>
</dbReference>
<dbReference type="AlphaFoldDB" id="A0A8S1HIP0"/>
<dbReference type="SMART" id="SM00240">
    <property type="entry name" value="FHA"/>
    <property type="match status" value="1"/>
</dbReference>